<name>A0A8H7EET4_9PLEO</name>
<feature type="compositionally biased region" description="Basic and acidic residues" evidence="3">
    <location>
        <begin position="314"/>
        <end position="336"/>
    </location>
</feature>
<feature type="region of interest" description="Disordered" evidence="3">
    <location>
        <begin position="212"/>
        <end position="232"/>
    </location>
</feature>
<dbReference type="PANTHER" id="PTHR16019">
    <property type="entry name" value="SYNAPSE-ASSOCIATED PROTEIN"/>
    <property type="match status" value="1"/>
</dbReference>
<dbReference type="InterPro" id="IPR035925">
    <property type="entry name" value="BSD_dom_sf"/>
</dbReference>
<dbReference type="AlphaFoldDB" id="A0A8H7EET4"/>
<dbReference type="GO" id="GO:0005737">
    <property type="term" value="C:cytoplasm"/>
    <property type="evidence" value="ECO:0007669"/>
    <property type="project" value="TreeGrafter"/>
</dbReference>
<dbReference type="PANTHER" id="PTHR16019:SF5">
    <property type="entry name" value="BSD DOMAIN-CONTAINING PROTEIN 1"/>
    <property type="match status" value="1"/>
</dbReference>
<feature type="region of interest" description="Disordered" evidence="3">
    <location>
        <begin position="301"/>
        <end position="336"/>
    </location>
</feature>
<feature type="compositionally biased region" description="Acidic residues" evidence="3">
    <location>
        <begin position="655"/>
        <end position="664"/>
    </location>
</feature>
<dbReference type="Gene3D" id="1.10.3970.10">
    <property type="entry name" value="BSD domain"/>
    <property type="match status" value="1"/>
</dbReference>
<dbReference type="Pfam" id="PF03909">
    <property type="entry name" value="BSD"/>
    <property type="match status" value="1"/>
</dbReference>
<comment type="similarity">
    <text evidence="1">Belongs to the TSR2 family.</text>
</comment>
<keyword evidence="2" id="KW-0698">rRNA processing</keyword>
<dbReference type="GeneID" id="62204557"/>
<dbReference type="Pfam" id="PF10273">
    <property type="entry name" value="WGG"/>
    <property type="match status" value="1"/>
</dbReference>
<dbReference type="EMBL" id="JAAABM010000008">
    <property type="protein sequence ID" value="KAF7675613.1"/>
    <property type="molecule type" value="Genomic_DNA"/>
</dbReference>
<dbReference type="Proteomes" id="UP000596902">
    <property type="component" value="Unassembled WGS sequence"/>
</dbReference>
<evidence type="ECO:0000256" key="3">
    <source>
        <dbReference type="SAM" id="MobiDB-lite"/>
    </source>
</evidence>
<organism evidence="5 6">
    <name type="scientific">Alternaria burnsii</name>
    <dbReference type="NCBI Taxonomy" id="1187904"/>
    <lineage>
        <taxon>Eukaryota</taxon>
        <taxon>Fungi</taxon>
        <taxon>Dikarya</taxon>
        <taxon>Ascomycota</taxon>
        <taxon>Pezizomycotina</taxon>
        <taxon>Dothideomycetes</taxon>
        <taxon>Pleosporomycetidae</taxon>
        <taxon>Pleosporales</taxon>
        <taxon>Pleosporineae</taxon>
        <taxon>Pleosporaceae</taxon>
        <taxon>Alternaria</taxon>
        <taxon>Alternaria sect. Alternaria</taxon>
    </lineage>
</organism>
<gene>
    <name evidence="5" type="ORF">GT037_006332</name>
</gene>
<dbReference type="RefSeq" id="XP_038785876.1">
    <property type="nucleotide sequence ID" value="XM_038931379.1"/>
</dbReference>
<reference evidence="5" key="2">
    <citation type="submission" date="2020-08" db="EMBL/GenBank/DDBJ databases">
        <title>Draft Genome Sequence of Cumin Blight Pathogen Alternaria burnsii.</title>
        <authorList>
            <person name="Feng Z."/>
        </authorList>
    </citation>
    <scope>NUCLEOTIDE SEQUENCE</scope>
    <source>
        <strain evidence="5">CBS107.38</strain>
    </source>
</reference>
<feature type="compositionally biased region" description="Low complexity" evidence="3">
    <location>
        <begin position="566"/>
        <end position="588"/>
    </location>
</feature>
<reference evidence="5" key="1">
    <citation type="submission" date="2020-01" db="EMBL/GenBank/DDBJ databases">
        <authorList>
            <person name="Feng Z.H.Z."/>
        </authorList>
    </citation>
    <scope>NUCLEOTIDE SEQUENCE</scope>
    <source>
        <strain evidence="5">CBS107.38</strain>
    </source>
</reference>
<evidence type="ECO:0000313" key="5">
    <source>
        <dbReference type="EMBL" id="KAF7675613.1"/>
    </source>
</evidence>
<evidence type="ECO:0000256" key="2">
    <source>
        <dbReference type="ARBA" id="ARBA00022552"/>
    </source>
</evidence>
<dbReference type="InterPro" id="IPR019398">
    <property type="entry name" value="Pre-rRNA_process_TSR2"/>
</dbReference>
<keyword evidence="6" id="KW-1185">Reference proteome</keyword>
<accession>A0A8H7EET4</accession>
<comment type="caution">
    <text evidence="5">The sequence shown here is derived from an EMBL/GenBank/DDBJ whole genome shotgun (WGS) entry which is preliminary data.</text>
</comment>
<evidence type="ECO:0000313" key="6">
    <source>
        <dbReference type="Proteomes" id="UP000596902"/>
    </source>
</evidence>
<feature type="compositionally biased region" description="Acidic residues" evidence="3">
    <location>
        <begin position="520"/>
        <end position="565"/>
    </location>
</feature>
<dbReference type="PROSITE" id="PS50858">
    <property type="entry name" value="BSD"/>
    <property type="match status" value="1"/>
</dbReference>
<dbReference type="SMART" id="SM00751">
    <property type="entry name" value="BSD"/>
    <property type="match status" value="1"/>
</dbReference>
<feature type="compositionally biased region" description="Polar residues" evidence="3">
    <location>
        <begin position="216"/>
        <end position="232"/>
    </location>
</feature>
<feature type="region of interest" description="Disordered" evidence="3">
    <location>
        <begin position="119"/>
        <end position="182"/>
    </location>
</feature>
<evidence type="ECO:0000259" key="4">
    <source>
        <dbReference type="PROSITE" id="PS50858"/>
    </source>
</evidence>
<feature type="compositionally biased region" description="Acidic residues" evidence="3">
    <location>
        <begin position="139"/>
        <end position="158"/>
    </location>
</feature>
<dbReference type="SUPFAM" id="SSF140383">
    <property type="entry name" value="BSD domain-like"/>
    <property type="match status" value="1"/>
</dbReference>
<proteinExistence type="inferred from homology"/>
<feature type="region of interest" description="Disordered" evidence="3">
    <location>
        <begin position="513"/>
        <end position="664"/>
    </location>
</feature>
<evidence type="ECO:0000256" key="1">
    <source>
        <dbReference type="ARBA" id="ARBA00006524"/>
    </source>
</evidence>
<dbReference type="InterPro" id="IPR051494">
    <property type="entry name" value="BSD_domain-containing"/>
</dbReference>
<dbReference type="InterPro" id="IPR005607">
    <property type="entry name" value="BSD_dom"/>
</dbReference>
<protein>
    <submittedName>
        <fullName evidence="5">Bsd domain-containing protein</fullName>
    </submittedName>
</protein>
<sequence>MSSAFGPIAEEHQDKFDLGIWHALFNWANLTVAVQNQWGGPDSSDKRDWLAGQISELFAAEPLTDAEDVEVVLLQVLEDEFGVRVEDETEVAVAREIMTIRKEIGEGNTATVDALQKKWQERKGKEVSTGSVNVKETNQEGEWDSVDEESDEDDDVEMGEAPALVPAKPKPEPEVDDEGFTKLSPNTQSLWILLPFWTIVAMDSAYDHIQEESYPQDPTKQSSASGDNTHQETANNFNAEFQDAYKAISSSPWAARLGGFLGNVRKQGEQYYDNASKQYAPLTKNAQASVSNIISHARKISLQPGDASTSKSASTDKDASAEKAKEDTEAHPDRPESLAADIVKEAEGILSRFRSEAAKRLKDVEKAEDAADEALLKFGSNIRNFLRDAVTIAPPEAGSEADKNGDVLFESKDSSGKKVVHATRFDAQLHVIHSTLDSFLKDPASPEWEKWKAAFDVDKKTEAIAKDLEKHEELRSAMEKCVPEKVEYKVFWCRYYFLRHVIESEEQRRREMLKASTPAADEEVAWDEDSEEEEEEEESDDDEEEDDEEESSEEEDSDDDSDDDNATVTKPSTTKPTPAPKTSTPKPTDLTASVNTLKPTEETSKPATTPAASAQPRRSNDEKSVADSDASYDVVSGTTTRTPSVGDGKKKVVAEESDEEEDWE</sequence>
<feature type="domain" description="BSD" evidence="4">
    <location>
        <begin position="451"/>
        <end position="503"/>
    </location>
</feature>
<dbReference type="GO" id="GO:0006364">
    <property type="term" value="P:rRNA processing"/>
    <property type="evidence" value="ECO:0007669"/>
    <property type="project" value="UniProtKB-KW"/>
</dbReference>
<feature type="compositionally biased region" description="Low complexity" evidence="3">
    <location>
        <begin position="605"/>
        <end position="616"/>
    </location>
</feature>